<dbReference type="RefSeq" id="WP_089329597.1">
    <property type="nucleotide sequence ID" value="NZ_FZOR01000038.1"/>
</dbReference>
<proteinExistence type="predicted"/>
<feature type="compositionally biased region" description="Basic and acidic residues" evidence="1">
    <location>
        <begin position="14"/>
        <end position="23"/>
    </location>
</feature>
<feature type="transmembrane region" description="Helical" evidence="2">
    <location>
        <begin position="457"/>
        <end position="478"/>
    </location>
</feature>
<feature type="transmembrane region" description="Helical" evidence="2">
    <location>
        <begin position="43"/>
        <end position="62"/>
    </location>
</feature>
<feature type="transmembrane region" description="Helical" evidence="2">
    <location>
        <begin position="421"/>
        <end position="445"/>
    </location>
</feature>
<dbReference type="EMBL" id="FZOR01000038">
    <property type="protein sequence ID" value="SNT52150.1"/>
    <property type="molecule type" value="Genomic_DNA"/>
</dbReference>
<keyword evidence="4" id="KW-1185">Reference proteome</keyword>
<feature type="transmembrane region" description="Helical" evidence="2">
    <location>
        <begin position="485"/>
        <end position="506"/>
    </location>
</feature>
<dbReference type="OrthoDB" id="2014935at2"/>
<evidence type="ECO:0000256" key="1">
    <source>
        <dbReference type="SAM" id="MobiDB-lite"/>
    </source>
</evidence>
<evidence type="ECO:0000256" key="2">
    <source>
        <dbReference type="SAM" id="Phobius"/>
    </source>
</evidence>
<accession>A0A239NBM4</accession>
<feature type="transmembrane region" description="Helical" evidence="2">
    <location>
        <begin position="534"/>
        <end position="552"/>
    </location>
</feature>
<dbReference type="AlphaFoldDB" id="A0A239NBM4"/>
<evidence type="ECO:0000313" key="4">
    <source>
        <dbReference type="Proteomes" id="UP000198318"/>
    </source>
</evidence>
<feature type="region of interest" description="Disordered" evidence="1">
    <location>
        <begin position="1"/>
        <end position="24"/>
    </location>
</feature>
<protein>
    <submittedName>
        <fullName evidence="3">ABC-2 type transport system permease protein</fullName>
    </submittedName>
</protein>
<feature type="transmembrane region" description="Helical" evidence="2">
    <location>
        <begin position="371"/>
        <end position="391"/>
    </location>
</feature>
<feature type="transmembrane region" description="Helical" evidence="2">
    <location>
        <begin position="181"/>
        <end position="202"/>
    </location>
</feature>
<feature type="transmembrane region" description="Helical" evidence="2">
    <location>
        <begin position="264"/>
        <end position="286"/>
    </location>
</feature>
<feature type="transmembrane region" description="Helical" evidence="2">
    <location>
        <begin position="323"/>
        <end position="342"/>
    </location>
</feature>
<evidence type="ECO:0000313" key="3">
    <source>
        <dbReference type="EMBL" id="SNT52150.1"/>
    </source>
</evidence>
<keyword evidence="2" id="KW-1133">Transmembrane helix</keyword>
<feature type="transmembrane region" description="Helical" evidence="2">
    <location>
        <begin position="209"/>
        <end position="228"/>
    </location>
</feature>
<reference evidence="3 4" key="1">
    <citation type="submission" date="2017-06" db="EMBL/GenBank/DDBJ databases">
        <authorList>
            <person name="Kim H.J."/>
            <person name="Triplett B.A."/>
        </authorList>
    </citation>
    <scope>NUCLEOTIDE SEQUENCE [LARGE SCALE GENOMIC DNA]</scope>
    <source>
        <strain evidence="3 4">DSM 44715</strain>
    </source>
</reference>
<name>A0A239NBM4_9ACTN</name>
<feature type="transmembrane region" description="Helical" evidence="2">
    <location>
        <begin position="148"/>
        <end position="175"/>
    </location>
</feature>
<organism evidence="3 4">
    <name type="scientific">Actinomadura meyerae</name>
    <dbReference type="NCBI Taxonomy" id="240840"/>
    <lineage>
        <taxon>Bacteria</taxon>
        <taxon>Bacillati</taxon>
        <taxon>Actinomycetota</taxon>
        <taxon>Actinomycetes</taxon>
        <taxon>Streptosporangiales</taxon>
        <taxon>Thermomonosporaceae</taxon>
        <taxon>Actinomadura</taxon>
    </lineage>
</organism>
<feature type="transmembrane region" description="Helical" evidence="2">
    <location>
        <begin position="97"/>
        <end position="122"/>
    </location>
</feature>
<keyword evidence="2" id="KW-0472">Membrane</keyword>
<keyword evidence="2" id="KW-0812">Transmembrane</keyword>
<gene>
    <name evidence="3" type="ORF">SAMN05443665_103868</name>
</gene>
<dbReference type="Proteomes" id="UP000198318">
    <property type="component" value="Unassembled WGS sequence"/>
</dbReference>
<sequence>MTARAPATAPPRPEAGRRARRGPDLAGAGALTRMMLRRDRIRLAVWPLLTLGILASLVNGVTSGYQDAGERRTYADNLGDSAAAAAFSGPLYELTELGGIVVAESLTIVMFAVALAGMLLAVRYTRAEEETGRAELVSSAAVGRQGRLATALAVAGGLGLLAGLLSAVLTAAFGLPVAGSIAYGLAVTLVGWFFAGIGVLFAQVFEHSRAAAGASAGVFGASIVLRAIGDASLVAEPGGALRHLSWASPFGWAFQARPFTGERWWVLLLPLAGTVLAVAAAAALGVRRDVGAGLIPARPGRATATDRFGTAWALAWRLQRGAMTGWAVGVALFAVAFGSFAIEMRDMAEPGGDSADLLARLGGSSSPADGWIAWTLSIAGMAAAVYTVSAVQRLRAEEDALRTDMVLATAVPRGRWSAAHLAVTALGAAAIMIAAGALTGLVYGLRADDLGGQLPRVLGGALVQVPAALLTAAVAYAFHAYLPRLTSAVWALVIGAVLLTQLGAGLKLDQAALDLSPFTHTPKAPGGHVDAMPLLWFTGIAAVLVALASYRLRRRDIGVH</sequence>